<comment type="caution">
    <text evidence="4">The sequence shown here is derived from an EMBL/GenBank/DDBJ whole genome shotgun (WGS) entry which is preliminary data.</text>
</comment>
<gene>
    <name evidence="4" type="ORF">EST38_g499</name>
</gene>
<dbReference type="GO" id="GO:0004633">
    <property type="term" value="F:phosphopantothenoylcysteine decarboxylase activity"/>
    <property type="evidence" value="ECO:0007669"/>
    <property type="project" value="TreeGrafter"/>
</dbReference>
<evidence type="ECO:0000259" key="3">
    <source>
        <dbReference type="Pfam" id="PF02441"/>
    </source>
</evidence>
<dbReference type="GO" id="GO:0015937">
    <property type="term" value="P:coenzyme A biosynthetic process"/>
    <property type="evidence" value="ECO:0007669"/>
    <property type="project" value="UniProtKB-KW"/>
</dbReference>
<evidence type="ECO:0000256" key="2">
    <source>
        <dbReference type="ARBA" id="ARBA00038350"/>
    </source>
</evidence>
<evidence type="ECO:0000313" key="5">
    <source>
        <dbReference type="Proteomes" id="UP000290288"/>
    </source>
</evidence>
<dbReference type="SUPFAM" id="SSF52507">
    <property type="entry name" value="Homo-oligomeric flavin-containing Cys decarboxylases, HFCD"/>
    <property type="match status" value="1"/>
</dbReference>
<dbReference type="Pfam" id="PF02441">
    <property type="entry name" value="Flavoprotein"/>
    <property type="match status" value="1"/>
</dbReference>
<dbReference type="GO" id="GO:0071513">
    <property type="term" value="C:phosphopantothenoylcysteine decarboxylase complex"/>
    <property type="evidence" value="ECO:0007669"/>
    <property type="project" value="TreeGrafter"/>
</dbReference>
<dbReference type="InterPro" id="IPR036551">
    <property type="entry name" value="Flavin_trans-like"/>
</dbReference>
<evidence type="ECO:0000313" key="4">
    <source>
        <dbReference type="EMBL" id="RXW25346.1"/>
    </source>
</evidence>
<protein>
    <recommendedName>
        <fullName evidence="3">Flavoprotein domain-containing protein</fullName>
    </recommendedName>
</protein>
<dbReference type="EMBL" id="SDEE01000006">
    <property type="protein sequence ID" value="RXW25346.1"/>
    <property type="molecule type" value="Genomic_DNA"/>
</dbReference>
<dbReference type="PANTHER" id="PTHR14359">
    <property type="entry name" value="HOMO-OLIGOMERIC FLAVIN CONTAINING CYS DECARBOXYLASE FAMILY"/>
    <property type="match status" value="1"/>
</dbReference>
<name>A0A4Q2DZU7_9AGAR</name>
<reference evidence="4 5" key="1">
    <citation type="submission" date="2019-01" db="EMBL/GenBank/DDBJ databases">
        <title>Draft genome sequence of Psathyrella aberdarensis IHI B618.</title>
        <authorList>
            <person name="Buettner E."/>
            <person name="Kellner H."/>
        </authorList>
    </citation>
    <scope>NUCLEOTIDE SEQUENCE [LARGE SCALE GENOMIC DNA]</scope>
    <source>
        <strain evidence="4 5">IHI B618</strain>
    </source>
</reference>
<dbReference type="AlphaFoldDB" id="A0A4Q2DZU7"/>
<accession>A0A4Q2DZU7</accession>
<dbReference type="STRING" id="2316362.A0A4Q2DZU7"/>
<feature type="domain" description="Flavoprotein" evidence="3">
    <location>
        <begin position="66"/>
        <end position="245"/>
    </location>
</feature>
<keyword evidence="5" id="KW-1185">Reference proteome</keyword>
<keyword evidence="1" id="KW-0173">Coenzyme A biosynthesis</keyword>
<dbReference type="Gene3D" id="3.40.50.1950">
    <property type="entry name" value="Flavin prenyltransferase-like"/>
    <property type="match status" value="1"/>
</dbReference>
<sequence length="259" mass="28541">MTKDIAKGLQALWGSTTTLSTTTKALGFVQDSKAILCQERHLVMASSQITLGRFVASERRRPNHIHVLLVTTGSVASIKAPLIIRELLKYENVQVEIVSTKAALTFFKKEDIEQLGLHTWTDDDEWDPSYKIGDPILHIELRRWADIVLVAPCSANTLAKIAQGVCDNVVTSLMRALSPSTPTYIFPAMNTLMYEHPLTAEHLRIVKDVIKYNVVGPIGKALACGDIGIGAMSEWHDIVQIAVDKFDLKLRPGLEGGQA</sequence>
<dbReference type="GO" id="GO:0010181">
    <property type="term" value="F:FMN binding"/>
    <property type="evidence" value="ECO:0007669"/>
    <property type="project" value="TreeGrafter"/>
</dbReference>
<dbReference type="Proteomes" id="UP000290288">
    <property type="component" value="Unassembled WGS sequence"/>
</dbReference>
<comment type="similarity">
    <text evidence="2">Belongs to the HFCD (homooligomeric flavin containing Cys decarboxylase) superfamily.</text>
</comment>
<dbReference type="OrthoDB" id="1532798at2759"/>
<proteinExistence type="inferred from homology"/>
<evidence type="ECO:0000256" key="1">
    <source>
        <dbReference type="ARBA" id="ARBA00022993"/>
    </source>
</evidence>
<dbReference type="InterPro" id="IPR003382">
    <property type="entry name" value="Flavoprotein"/>
</dbReference>
<dbReference type="PANTHER" id="PTHR14359:SF6">
    <property type="entry name" value="PHOSPHOPANTOTHENOYLCYSTEINE DECARBOXYLASE"/>
    <property type="match status" value="1"/>
</dbReference>
<organism evidence="4 5">
    <name type="scientific">Candolleomyces aberdarensis</name>
    <dbReference type="NCBI Taxonomy" id="2316362"/>
    <lineage>
        <taxon>Eukaryota</taxon>
        <taxon>Fungi</taxon>
        <taxon>Dikarya</taxon>
        <taxon>Basidiomycota</taxon>
        <taxon>Agaricomycotina</taxon>
        <taxon>Agaricomycetes</taxon>
        <taxon>Agaricomycetidae</taxon>
        <taxon>Agaricales</taxon>
        <taxon>Agaricineae</taxon>
        <taxon>Psathyrellaceae</taxon>
        <taxon>Candolleomyces</taxon>
    </lineage>
</organism>